<evidence type="ECO:0000313" key="2">
    <source>
        <dbReference type="Proteomes" id="UP000821845"/>
    </source>
</evidence>
<accession>A0ACB7TGR8</accession>
<keyword evidence="2" id="KW-1185">Reference proteome</keyword>
<dbReference type="Proteomes" id="UP000821845">
    <property type="component" value="Chromosome 1"/>
</dbReference>
<dbReference type="EMBL" id="CM023481">
    <property type="protein sequence ID" value="KAH6945229.1"/>
    <property type="molecule type" value="Genomic_DNA"/>
</dbReference>
<comment type="caution">
    <text evidence="1">The sequence shown here is derived from an EMBL/GenBank/DDBJ whole genome shotgun (WGS) entry which is preliminary data.</text>
</comment>
<name>A0ACB7TGR8_HYAAI</name>
<evidence type="ECO:0000313" key="1">
    <source>
        <dbReference type="EMBL" id="KAH6945229.1"/>
    </source>
</evidence>
<sequence length="172" mass="18662">MQNGAATCEGDDSMMMWDDVFSERQDDLVAMLAAIDERHEKHMEIERTRPHDEPDMSTNRPHEEAQFPPVRIFRKAQRPSEMIHVIVDNGDTPPAPAISIFNRKESGHSRSFVIVPCGPSCVLAPRLGAGGSAVKPVPKAVLPTPTPPGGRSPSEDPAAAMATSSAAQSLQW</sequence>
<gene>
    <name evidence="1" type="ORF">HPB50_007590</name>
</gene>
<organism evidence="1 2">
    <name type="scientific">Hyalomma asiaticum</name>
    <name type="common">Tick</name>
    <dbReference type="NCBI Taxonomy" id="266040"/>
    <lineage>
        <taxon>Eukaryota</taxon>
        <taxon>Metazoa</taxon>
        <taxon>Ecdysozoa</taxon>
        <taxon>Arthropoda</taxon>
        <taxon>Chelicerata</taxon>
        <taxon>Arachnida</taxon>
        <taxon>Acari</taxon>
        <taxon>Parasitiformes</taxon>
        <taxon>Ixodida</taxon>
        <taxon>Ixodoidea</taxon>
        <taxon>Ixodidae</taxon>
        <taxon>Hyalomminae</taxon>
        <taxon>Hyalomma</taxon>
    </lineage>
</organism>
<proteinExistence type="predicted"/>
<reference evidence="1" key="1">
    <citation type="submission" date="2020-05" db="EMBL/GenBank/DDBJ databases">
        <title>Large-scale comparative analyses of tick genomes elucidate their genetic diversity and vector capacities.</title>
        <authorList>
            <person name="Jia N."/>
            <person name="Wang J."/>
            <person name="Shi W."/>
            <person name="Du L."/>
            <person name="Sun Y."/>
            <person name="Zhan W."/>
            <person name="Jiang J."/>
            <person name="Wang Q."/>
            <person name="Zhang B."/>
            <person name="Ji P."/>
            <person name="Sakyi L.B."/>
            <person name="Cui X."/>
            <person name="Yuan T."/>
            <person name="Jiang B."/>
            <person name="Yang W."/>
            <person name="Lam T.T.-Y."/>
            <person name="Chang Q."/>
            <person name="Ding S."/>
            <person name="Wang X."/>
            <person name="Zhu J."/>
            <person name="Ruan X."/>
            <person name="Zhao L."/>
            <person name="Wei J."/>
            <person name="Que T."/>
            <person name="Du C."/>
            <person name="Cheng J."/>
            <person name="Dai P."/>
            <person name="Han X."/>
            <person name="Huang E."/>
            <person name="Gao Y."/>
            <person name="Liu J."/>
            <person name="Shao H."/>
            <person name="Ye R."/>
            <person name="Li L."/>
            <person name="Wei W."/>
            <person name="Wang X."/>
            <person name="Wang C."/>
            <person name="Yang T."/>
            <person name="Huo Q."/>
            <person name="Li W."/>
            <person name="Guo W."/>
            <person name="Chen H."/>
            <person name="Zhou L."/>
            <person name="Ni X."/>
            <person name="Tian J."/>
            <person name="Zhou Y."/>
            <person name="Sheng Y."/>
            <person name="Liu T."/>
            <person name="Pan Y."/>
            <person name="Xia L."/>
            <person name="Li J."/>
            <person name="Zhao F."/>
            <person name="Cao W."/>
        </authorList>
    </citation>
    <scope>NUCLEOTIDE SEQUENCE</scope>
    <source>
        <strain evidence="1">Hyas-2018</strain>
    </source>
</reference>
<protein>
    <submittedName>
        <fullName evidence="1">Uncharacterized protein</fullName>
    </submittedName>
</protein>